<organism evidence="5 6">
    <name type="scientific">Erpetoichthys calabaricus</name>
    <name type="common">Rope fish</name>
    <name type="synonym">Calamoichthys calabaricus</name>
    <dbReference type="NCBI Taxonomy" id="27687"/>
    <lineage>
        <taxon>Eukaryota</taxon>
        <taxon>Metazoa</taxon>
        <taxon>Chordata</taxon>
        <taxon>Craniata</taxon>
        <taxon>Vertebrata</taxon>
        <taxon>Euteleostomi</taxon>
        <taxon>Actinopterygii</taxon>
        <taxon>Polypteriformes</taxon>
        <taxon>Polypteridae</taxon>
        <taxon>Erpetoichthys</taxon>
    </lineage>
</organism>
<name>A0A8C4X4J0_ERPCA</name>
<reference evidence="5" key="1">
    <citation type="submission" date="2021-06" db="EMBL/GenBank/DDBJ databases">
        <authorList>
            <consortium name="Wellcome Sanger Institute Data Sharing"/>
        </authorList>
    </citation>
    <scope>NUCLEOTIDE SEQUENCE [LARGE SCALE GENOMIC DNA]</scope>
</reference>
<dbReference type="PROSITE" id="PS50062">
    <property type="entry name" value="BCL2_FAMILY"/>
    <property type="match status" value="1"/>
</dbReference>
<dbReference type="InterPro" id="IPR020726">
    <property type="entry name" value="Bcl2_BH2_motif_CS"/>
</dbReference>
<evidence type="ECO:0000256" key="3">
    <source>
        <dbReference type="ARBA" id="ARBA00022703"/>
    </source>
</evidence>
<keyword evidence="2" id="KW-0597">Phosphoprotein</keyword>
<gene>
    <name evidence="5" type="primary">LOC114656367</name>
</gene>
<dbReference type="Proteomes" id="UP000694620">
    <property type="component" value="Chromosome 1"/>
</dbReference>
<protein>
    <submittedName>
        <fullName evidence="5">Apoptosis facilitator Bcl-2-like protein 14</fullName>
    </submittedName>
</protein>
<dbReference type="SUPFAM" id="SSF56854">
    <property type="entry name" value="Bcl-2 inhibitors of programmed cell death"/>
    <property type="match status" value="1"/>
</dbReference>
<sequence length="262" mass="30087">MLRMCPTSATEMENSSPSDSIYDTYEFKMLMVYVQRRRPTFDSEDGKKIEQADAAGEENKQKGSATPKKQKKWKGWKKLLPKCVTSPDVVDNQEEDAIANRMLKKKDNSEKVAEKLGEILNSNGDFKNLSLSLESLETDGNEDEEQDVIQKVVNLIRESGDQLNERIKEDKRIEQCLTETFTYSLFKNVLDLFFKQSMNVKDEVKIAYTAELTTKFCAIDHHPMNMVLGFGAKYLQDNFSLWIQSHGGWEKGLQITDDEEVE</sequence>
<dbReference type="InterPro" id="IPR002475">
    <property type="entry name" value="Bcl2-like"/>
</dbReference>
<dbReference type="GO" id="GO:2001236">
    <property type="term" value="P:regulation of extrinsic apoptotic signaling pathway"/>
    <property type="evidence" value="ECO:0007669"/>
    <property type="project" value="TreeGrafter"/>
</dbReference>
<feature type="region of interest" description="Disordered" evidence="4">
    <location>
        <begin position="40"/>
        <end position="73"/>
    </location>
</feature>
<dbReference type="PROSITE" id="PS01258">
    <property type="entry name" value="BH2"/>
    <property type="match status" value="1"/>
</dbReference>
<dbReference type="Gene3D" id="1.10.437.10">
    <property type="entry name" value="Blc2-like"/>
    <property type="match status" value="1"/>
</dbReference>
<accession>A0A8C4X4J0</accession>
<evidence type="ECO:0000313" key="6">
    <source>
        <dbReference type="Proteomes" id="UP000694620"/>
    </source>
</evidence>
<dbReference type="PANTHER" id="PTHR14965">
    <property type="entry name" value="SI:CH73-248E21.1"/>
    <property type="match status" value="1"/>
</dbReference>
<dbReference type="GO" id="GO:0006915">
    <property type="term" value="P:apoptotic process"/>
    <property type="evidence" value="ECO:0007669"/>
    <property type="project" value="UniProtKB-KW"/>
</dbReference>
<feature type="compositionally biased region" description="Basic and acidic residues" evidence="4">
    <location>
        <begin position="40"/>
        <end position="61"/>
    </location>
</feature>
<comment type="similarity">
    <text evidence="1">Belongs to the Bcl-2 family.</text>
</comment>
<dbReference type="PANTHER" id="PTHR14965:SF1">
    <property type="entry name" value="APOPTOSIS FACILITATOR BCL-2-LIKE PROTEIN 14"/>
    <property type="match status" value="1"/>
</dbReference>
<evidence type="ECO:0000256" key="2">
    <source>
        <dbReference type="ARBA" id="ARBA00022553"/>
    </source>
</evidence>
<dbReference type="GeneTree" id="ENSGT00940000154318"/>
<evidence type="ECO:0000256" key="4">
    <source>
        <dbReference type="SAM" id="MobiDB-lite"/>
    </source>
</evidence>
<dbReference type="InterPro" id="IPR036834">
    <property type="entry name" value="Bcl-2-like_sf"/>
</dbReference>
<proteinExistence type="inferred from homology"/>
<keyword evidence="6" id="KW-1185">Reference proteome</keyword>
<evidence type="ECO:0000313" key="5">
    <source>
        <dbReference type="Ensembl" id="ENSECRP00000004949.1"/>
    </source>
</evidence>
<evidence type="ECO:0000256" key="1">
    <source>
        <dbReference type="ARBA" id="ARBA00009458"/>
    </source>
</evidence>
<reference evidence="5" key="3">
    <citation type="submission" date="2025-09" db="UniProtKB">
        <authorList>
            <consortium name="Ensembl"/>
        </authorList>
    </citation>
    <scope>IDENTIFICATION</scope>
</reference>
<dbReference type="RefSeq" id="XP_028663807.1">
    <property type="nucleotide sequence ID" value="XM_028807974.2"/>
</dbReference>
<dbReference type="OrthoDB" id="9948726at2759"/>
<dbReference type="AlphaFoldDB" id="A0A8C4X4J0"/>
<dbReference type="GeneID" id="114656367"/>
<keyword evidence="3" id="KW-0053">Apoptosis</keyword>
<reference evidence="5" key="2">
    <citation type="submission" date="2025-08" db="UniProtKB">
        <authorList>
            <consortium name="Ensembl"/>
        </authorList>
    </citation>
    <scope>IDENTIFICATION</scope>
</reference>
<dbReference type="Ensembl" id="ENSECRT00000005032.1">
    <property type="protein sequence ID" value="ENSECRP00000004949.1"/>
    <property type="gene ID" value="ENSECRG00000003353.1"/>
</dbReference>